<dbReference type="AlphaFoldDB" id="A0AAQ0C0M4"/>
<dbReference type="Proteomes" id="UP000596192">
    <property type="component" value="Chromosome"/>
</dbReference>
<evidence type="ECO:0000313" key="2">
    <source>
        <dbReference type="Proteomes" id="UP000596192"/>
    </source>
</evidence>
<gene>
    <name evidence="1" type="ORF">GKQ51_08170</name>
</gene>
<name>A0AAQ0C0M4_9GAMM</name>
<organism evidence="1 2">
    <name type="scientific">Azotobacter chroococcum</name>
    <dbReference type="NCBI Taxonomy" id="353"/>
    <lineage>
        <taxon>Bacteria</taxon>
        <taxon>Pseudomonadati</taxon>
        <taxon>Pseudomonadota</taxon>
        <taxon>Gammaproteobacteria</taxon>
        <taxon>Pseudomonadales</taxon>
        <taxon>Pseudomonadaceae</taxon>
        <taxon>Azotobacter</taxon>
    </lineage>
</organism>
<reference evidence="1 2" key="1">
    <citation type="submission" date="2020-12" db="EMBL/GenBank/DDBJ databases">
        <title>Genomic Analysis and Response surface optimization of nitrogen-fixing conditions for A. chroococcum strain HR1, Isolation from rhizosphere soil.</title>
        <authorList>
            <person name="Li J."/>
            <person name="Yang H."/>
            <person name="Liu H."/>
            <person name="Wang C."/>
            <person name="Tian Y."/>
            <person name="Lu X.Y."/>
        </authorList>
    </citation>
    <scope>NUCLEOTIDE SEQUENCE [LARGE SCALE GENOMIC DNA]</scope>
    <source>
        <strain evidence="1 2">HR1</strain>
    </source>
</reference>
<evidence type="ECO:0000313" key="1">
    <source>
        <dbReference type="EMBL" id="QQE90254.1"/>
    </source>
</evidence>
<dbReference type="EMBL" id="CP066310">
    <property type="protein sequence ID" value="QQE90254.1"/>
    <property type="molecule type" value="Genomic_DNA"/>
</dbReference>
<sequence>MSVAELDRLQAQLREEQDAWRRRSRKASGQVVIKGAGRRGSMVRIRPMPGRRDPAALAEADRALRTISRHLDAIERELIRRAAGEAARA</sequence>
<proteinExistence type="predicted"/>
<dbReference type="RefSeq" id="WP_198867645.1">
    <property type="nucleotide sequence ID" value="NZ_CP066310.1"/>
</dbReference>
<accession>A0AAQ0C0M4</accession>
<protein>
    <submittedName>
        <fullName evidence="1">Uncharacterized protein</fullName>
    </submittedName>
</protein>